<evidence type="ECO:0000313" key="10">
    <source>
        <dbReference type="Proteomes" id="UP000509510"/>
    </source>
</evidence>
<protein>
    <recommendedName>
        <fullName evidence="8">Zn(2)-C6 fungal-type domain-containing protein</fullName>
    </recommendedName>
</protein>
<keyword evidence="4" id="KW-0805">Transcription regulation</keyword>
<dbReference type="GO" id="GO:0005634">
    <property type="term" value="C:nucleus"/>
    <property type="evidence" value="ECO:0007669"/>
    <property type="project" value="UniProtKB-SubCell"/>
</dbReference>
<dbReference type="AlphaFoldDB" id="A0A7H8QWD9"/>
<dbReference type="PANTHER" id="PTHR31313:SF79">
    <property type="entry name" value="C6 FINGER DOMAIN-CONTAINING PROTEIN"/>
    <property type="match status" value="1"/>
</dbReference>
<dbReference type="GO" id="GO:0006351">
    <property type="term" value="P:DNA-templated transcription"/>
    <property type="evidence" value="ECO:0007669"/>
    <property type="project" value="InterPro"/>
</dbReference>
<dbReference type="Gene3D" id="4.10.240.10">
    <property type="entry name" value="Zn(2)-C6 fungal-type DNA-binding domain"/>
    <property type="match status" value="1"/>
</dbReference>
<evidence type="ECO:0000256" key="5">
    <source>
        <dbReference type="ARBA" id="ARBA00023125"/>
    </source>
</evidence>
<evidence type="ECO:0000256" key="4">
    <source>
        <dbReference type="ARBA" id="ARBA00023015"/>
    </source>
</evidence>
<dbReference type="KEGG" id="trg:TRUGW13939_04915"/>
<organism evidence="9 10">
    <name type="scientific">Talaromyces rugulosus</name>
    <name type="common">Penicillium rugulosum</name>
    <dbReference type="NCBI Taxonomy" id="121627"/>
    <lineage>
        <taxon>Eukaryota</taxon>
        <taxon>Fungi</taxon>
        <taxon>Dikarya</taxon>
        <taxon>Ascomycota</taxon>
        <taxon>Pezizomycotina</taxon>
        <taxon>Eurotiomycetes</taxon>
        <taxon>Eurotiomycetidae</taxon>
        <taxon>Eurotiales</taxon>
        <taxon>Trichocomaceae</taxon>
        <taxon>Talaromyces</taxon>
        <taxon>Talaromyces sect. Islandici</taxon>
    </lineage>
</organism>
<evidence type="ECO:0000256" key="3">
    <source>
        <dbReference type="ARBA" id="ARBA00022833"/>
    </source>
</evidence>
<gene>
    <name evidence="9" type="ORF">TRUGW13939_04915</name>
</gene>
<sequence>MAETRPKTPRAKFVCHACNVRKRACNKALPACSFCAARNLQCIYDITALGKKGQRKYNPGRNFVALQPPSPPWSASASAPCIASAIPVPEVTLQGSTDIHRSVNQQVLSIFKLTGRTLEDVIEYYFETFQQACPVISPELFKDALSQSSRASDVPPVDYSILLLAMCLITALPCLDRPLQLSSVTRDWLYATTKSLFAQAHATVSNSLPLIQAAFLIAVCEYSCARPQAAHVTINTCHLLAEILGVKKATLKTSQSPVECFDTQQTEIARRNLTSAIAIFERLILIELDLIKSPPRTECPGMRSWLPLQLGLKYYPESQPPISPASSNVSPKDDDVFECRAQVISFLDLILRTTQSVSETNKESALSELASLDVKLRTFLGDMMFESSKRQNTFCAPVALSIRCLFLLHRTTLGILPTGNDERDHQARTISQAALGTACEMVSDVMKFRITKKIMPITCYYNLQATIKWLQEWMDYTA</sequence>
<dbReference type="PROSITE" id="PS50048">
    <property type="entry name" value="ZN2_CY6_FUNGAL_2"/>
    <property type="match status" value="1"/>
</dbReference>
<dbReference type="CDD" id="cd12148">
    <property type="entry name" value="fungal_TF_MHR"/>
    <property type="match status" value="1"/>
</dbReference>
<dbReference type="Pfam" id="PF00172">
    <property type="entry name" value="Zn_clus"/>
    <property type="match status" value="1"/>
</dbReference>
<keyword evidence="10" id="KW-1185">Reference proteome</keyword>
<dbReference type="InterPro" id="IPR036864">
    <property type="entry name" value="Zn2-C6_fun-type_DNA-bd_sf"/>
</dbReference>
<name>A0A7H8QWD9_TALRU</name>
<dbReference type="RefSeq" id="XP_035343973.1">
    <property type="nucleotide sequence ID" value="XM_035488080.1"/>
</dbReference>
<evidence type="ECO:0000256" key="6">
    <source>
        <dbReference type="ARBA" id="ARBA00023163"/>
    </source>
</evidence>
<evidence type="ECO:0000256" key="2">
    <source>
        <dbReference type="ARBA" id="ARBA00022723"/>
    </source>
</evidence>
<keyword evidence="3" id="KW-0862">Zinc</keyword>
<dbReference type="GO" id="GO:0000981">
    <property type="term" value="F:DNA-binding transcription factor activity, RNA polymerase II-specific"/>
    <property type="evidence" value="ECO:0007669"/>
    <property type="project" value="InterPro"/>
</dbReference>
<accession>A0A7H8QWD9</accession>
<dbReference type="GeneID" id="55992413"/>
<dbReference type="InterPro" id="IPR001138">
    <property type="entry name" value="Zn2Cys6_DnaBD"/>
</dbReference>
<keyword evidence="7" id="KW-0539">Nucleus</keyword>
<dbReference type="GO" id="GO:0003677">
    <property type="term" value="F:DNA binding"/>
    <property type="evidence" value="ECO:0007669"/>
    <property type="project" value="UniProtKB-KW"/>
</dbReference>
<dbReference type="EMBL" id="CP055900">
    <property type="protein sequence ID" value="QKX57795.1"/>
    <property type="molecule type" value="Genomic_DNA"/>
</dbReference>
<evidence type="ECO:0000259" key="8">
    <source>
        <dbReference type="PROSITE" id="PS50048"/>
    </source>
</evidence>
<dbReference type="Proteomes" id="UP000509510">
    <property type="component" value="Chromosome III"/>
</dbReference>
<keyword evidence="6" id="KW-0804">Transcription</keyword>
<dbReference type="PANTHER" id="PTHR31313">
    <property type="entry name" value="TY1 ENHANCER ACTIVATOR"/>
    <property type="match status" value="1"/>
</dbReference>
<dbReference type="CDD" id="cd00067">
    <property type="entry name" value="GAL4"/>
    <property type="match status" value="1"/>
</dbReference>
<feature type="domain" description="Zn(2)-C6 fungal-type" evidence="8">
    <location>
        <begin position="14"/>
        <end position="44"/>
    </location>
</feature>
<evidence type="ECO:0000256" key="1">
    <source>
        <dbReference type="ARBA" id="ARBA00004123"/>
    </source>
</evidence>
<reference evidence="10" key="1">
    <citation type="submission" date="2020-06" db="EMBL/GenBank/DDBJ databases">
        <title>A chromosome-scale genome assembly of Talaromyces rugulosus W13939.</title>
        <authorList>
            <person name="Wang B."/>
            <person name="Guo L."/>
            <person name="Ye K."/>
            <person name="Wang L."/>
        </authorList>
    </citation>
    <scope>NUCLEOTIDE SEQUENCE [LARGE SCALE GENOMIC DNA]</scope>
    <source>
        <strain evidence="10">W13939</strain>
    </source>
</reference>
<keyword evidence="2" id="KW-0479">Metal-binding</keyword>
<dbReference type="OrthoDB" id="4226267at2759"/>
<comment type="subcellular location">
    <subcellularLocation>
        <location evidence="1">Nucleus</location>
    </subcellularLocation>
</comment>
<dbReference type="Pfam" id="PF04082">
    <property type="entry name" value="Fungal_trans"/>
    <property type="match status" value="1"/>
</dbReference>
<dbReference type="InterPro" id="IPR007219">
    <property type="entry name" value="XnlR_reg_dom"/>
</dbReference>
<proteinExistence type="predicted"/>
<evidence type="ECO:0000313" key="9">
    <source>
        <dbReference type="EMBL" id="QKX57795.1"/>
    </source>
</evidence>
<keyword evidence="5" id="KW-0238">DNA-binding</keyword>
<evidence type="ECO:0000256" key="7">
    <source>
        <dbReference type="ARBA" id="ARBA00023242"/>
    </source>
</evidence>
<dbReference type="GO" id="GO:0008270">
    <property type="term" value="F:zinc ion binding"/>
    <property type="evidence" value="ECO:0007669"/>
    <property type="project" value="InterPro"/>
</dbReference>
<dbReference type="SUPFAM" id="SSF57701">
    <property type="entry name" value="Zn2/Cys6 DNA-binding domain"/>
    <property type="match status" value="1"/>
</dbReference>
<dbReference type="InterPro" id="IPR051615">
    <property type="entry name" value="Transcr_Regulatory_Elem"/>
</dbReference>
<dbReference type="SMART" id="SM00066">
    <property type="entry name" value="GAL4"/>
    <property type="match status" value="1"/>
</dbReference>